<dbReference type="EMBL" id="JBFBMH010000004">
    <property type="protein sequence ID" value="MEW1974435.1"/>
    <property type="molecule type" value="Genomic_DNA"/>
</dbReference>
<evidence type="ECO:0008006" key="4">
    <source>
        <dbReference type="Google" id="ProtNLM"/>
    </source>
</evidence>
<name>A0ABV3LGA2_9MICO</name>
<evidence type="ECO:0000256" key="1">
    <source>
        <dbReference type="SAM" id="SignalP"/>
    </source>
</evidence>
<dbReference type="PROSITE" id="PS51257">
    <property type="entry name" value="PROKAR_LIPOPROTEIN"/>
    <property type="match status" value="1"/>
</dbReference>
<proteinExistence type="predicted"/>
<sequence length="122" mass="12429">MRRIVIVPLLLAAGLLAGCSQVAQVAGDAMGVDVEAACTTIDDAYAQYQTLLDQGGASAEQIDAARDELVTTLDTLATDVDGQLGDLISSGAQQIGGMTDLQAPETIEAIDQLKASASAFCG</sequence>
<evidence type="ECO:0000313" key="2">
    <source>
        <dbReference type="EMBL" id="MEW1974435.1"/>
    </source>
</evidence>
<dbReference type="Proteomes" id="UP001553715">
    <property type="component" value="Unassembled WGS sequence"/>
</dbReference>
<accession>A0ABV3LGA2</accession>
<organism evidence="2 3">
    <name type="scientific">Microbacterium profundi</name>
    <dbReference type="NCBI Taxonomy" id="450380"/>
    <lineage>
        <taxon>Bacteria</taxon>
        <taxon>Bacillati</taxon>
        <taxon>Actinomycetota</taxon>
        <taxon>Actinomycetes</taxon>
        <taxon>Micrococcales</taxon>
        <taxon>Microbacteriaceae</taxon>
        <taxon>Microbacterium</taxon>
    </lineage>
</organism>
<feature type="chain" id="PRO_5046278456" description="Lipoprotein" evidence="1">
    <location>
        <begin position="26"/>
        <end position="122"/>
    </location>
</feature>
<gene>
    <name evidence="2" type="ORF">AB0301_05030</name>
</gene>
<dbReference type="RefSeq" id="WP_033107454.1">
    <property type="nucleotide sequence ID" value="NZ_JAJVKR010000017.1"/>
</dbReference>
<evidence type="ECO:0000313" key="3">
    <source>
        <dbReference type="Proteomes" id="UP001553715"/>
    </source>
</evidence>
<reference evidence="2 3" key="1">
    <citation type="submission" date="2024-06" db="EMBL/GenBank/DDBJ databases">
        <title>The Natural Products Discovery Center: Release of the First 8490 Sequenced Strains for Exploring Actinobacteria Biosynthetic Diversity.</title>
        <authorList>
            <person name="Kalkreuter E."/>
            <person name="Kautsar S.A."/>
            <person name="Yang D."/>
            <person name="Bader C.D."/>
            <person name="Teijaro C.N."/>
            <person name="Fluegel L."/>
            <person name="Davis C.M."/>
            <person name="Simpson J.R."/>
            <person name="Lauterbach L."/>
            <person name="Steele A.D."/>
            <person name="Gui C."/>
            <person name="Meng S."/>
            <person name="Li G."/>
            <person name="Viehrig K."/>
            <person name="Ye F."/>
            <person name="Su P."/>
            <person name="Kiefer A.F."/>
            <person name="Nichols A."/>
            <person name="Cepeda A.J."/>
            <person name="Yan W."/>
            <person name="Fan B."/>
            <person name="Jiang Y."/>
            <person name="Adhikari A."/>
            <person name="Zheng C.-J."/>
            <person name="Schuster L."/>
            <person name="Cowan T.M."/>
            <person name="Smanski M.J."/>
            <person name="Chevrette M.G."/>
            <person name="De Carvalho L.P.S."/>
            <person name="Shen B."/>
        </authorList>
    </citation>
    <scope>NUCLEOTIDE SEQUENCE [LARGE SCALE GENOMIC DNA]</scope>
    <source>
        <strain evidence="2 3">NPDC077434</strain>
    </source>
</reference>
<feature type="signal peptide" evidence="1">
    <location>
        <begin position="1"/>
        <end position="25"/>
    </location>
</feature>
<keyword evidence="3" id="KW-1185">Reference proteome</keyword>
<keyword evidence="1" id="KW-0732">Signal</keyword>
<comment type="caution">
    <text evidence="2">The sequence shown here is derived from an EMBL/GenBank/DDBJ whole genome shotgun (WGS) entry which is preliminary data.</text>
</comment>
<protein>
    <recommendedName>
        <fullName evidence="4">Lipoprotein</fullName>
    </recommendedName>
</protein>